<evidence type="ECO:0000313" key="1">
    <source>
        <dbReference type="EMBL" id="QJA52785.1"/>
    </source>
</evidence>
<dbReference type="EMBL" id="MT142980">
    <property type="protein sequence ID" value="QJA91339.1"/>
    <property type="molecule type" value="Genomic_DNA"/>
</dbReference>
<name>A0A6H1ZZU4_9ZZZZ</name>
<evidence type="ECO:0000313" key="2">
    <source>
        <dbReference type="EMBL" id="QJA77926.1"/>
    </source>
</evidence>
<dbReference type="EMBL" id="MT144368">
    <property type="protein sequence ID" value="QJA52785.1"/>
    <property type="molecule type" value="Genomic_DNA"/>
</dbReference>
<dbReference type="EMBL" id="MT142310">
    <property type="protein sequence ID" value="QJA77926.1"/>
    <property type="molecule type" value="Genomic_DNA"/>
</dbReference>
<gene>
    <name evidence="2" type="ORF">MM415A01183_0012</name>
    <name evidence="3" type="ORF">MM415B03397_0012</name>
    <name evidence="1" type="ORF">TM448A03014_0006</name>
    <name evidence="4" type="ORF">TM448B02918_0012</name>
</gene>
<reference evidence="1" key="1">
    <citation type="submission" date="2020-03" db="EMBL/GenBank/DDBJ databases">
        <title>The deep terrestrial virosphere.</title>
        <authorList>
            <person name="Holmfeldt K."/>
            <person name="Nilsson E."/>
            <person name="Simone D."/>
            <person name="Lopez-Fernandez M."/>
            <person name="Wu X."/>
            <person name="de Brujin I."/>
            <person name="Lundin D."/>
            <person name="Andersson A."/>
            <person name="Bertilsson S."/>
            <person name="Dopson M."/>
        </authorList>
    </citation>
    <scope>NUCLEOTIDE SEQUENCE</scope>
    <source>
        <strain evidence="2">MM415A01183</strain>
        <strain evidence="3">MM415B03397</strain>
        <strain evidence="1">TM448A03014</strain>
        <strain evidence="4">TM448B02918</strain>
    </source>
</reference>
<dbReference type="EMBL" id="MT144973">
    <property type="protein sequence ID" value="QJI02082.1"/>
    <property type="molecule type" value="Genomic_DNA"/>
</dbReference>
<sequence length="63" mass="7453">MICRHCNNAVRIDDRQYVCCSGWHPEHKKCLASQYREDAKNLKDPYRKARIKANWNALGIAYE</sequence>
<dbReference type="AlphaFoldDB" id="A0A6H1ZZU4"/>
<evidence type="ECO:0000313" key="3">
    <source>
        <dbReference type="EMBL" id="QJA91339.1"/>
    </source>
</evidence>
<accession>A0A6H1ZZU4</accession>
<evidence type="ECO:0000313" key="4">
    <source>
        <dbReference type="EMBL" id="QJI02082.1"/>
    </source>
</evidence>
<organism evidence="1">
    <name type="scientific">viral metagenome</name>
    <dbReference type="NCBI Taxonomy" id="1070528"/>
    <lineage>
        <taxon>unclassified sequences</taxon>
        <taxon>metagenomes</taxon>
        <taxon>organismal metagenomes</taxon>
    </lineage>
</organism>
<proteinExistence type="predicted"/>
<protein>
    <submittedName>
        <fullName evidence="1">Uncharacterized protein</fullName>
    </submittedName>
</protein>